<evidence type="ECO:0008006" key="14">
    <source>
        <dbReference type="Google" id="ProtNLM"/>
    </source>
</evidence>
<dbReference type="InterPro" id="IPR029044">
    <property type="entry name" value="Nucleotide-diphossugar_trans"/>
</dbReference>
<feature type="binding site" evidence="9">
    <location>
        <position position="123"/>
    </location>
    <ligand>
        <name>UDP-alpha-D-glucose</name>
        <dbReference type="ChEBI" id="CHEBI:58885"/>
    </ligand>
</feature>
<feature type="binding site" evidence="10">
    <location>
        <position position="318"/>
    </location>
    <ligand>
        <name>Mn(2+)</name>
        <dbReference type="ChEBI" id="CHEBI:29035"/>
    </ligand>
</feature>
<evidence type="ECO:0000256" key="10">
    <source>
        <dbReference type="PIRSR" id="PIRSR605150-3"/>
    </source>
</evidence>
<accession>A0AAV0M5S2</accession>
<evidence type="ECO:0000256" key="4">
    <source>
        <dbReference type="ARBA" id="ARBA00022692"/>
    </source>
</evidence>
<feature type="transmembrane region" description="Helical" evidence="11">
    <location>
        <begin position="58"/>
        <end position="80"/>
    </location>
</feature>
<keyword evidence="5 11" id="KW-1133">Transmembrane helix</keyword>
<feature type="active site" evidence="8">
    <location>
        <position position="462"/>
    </location>
</feature>
<evidence type="ECO:0000313" key="12">
    <source>
        <dbReference type="EMBL" id="CAI0441745.1"/>
    </source>
</evidence>
<evidence type="ECO:0000256" key="7">
    <source>
        <dbReference type="ARBA" id="ARBA00023316"/>
    </source>
</evidence>
<dbReference type="GO" id="GO:0016760">
    <property type="term" value="F:cellulose synthase (UDP-forming) activity"/>
    <property type="evidence" value="ECO:0007669"/>
    <property type="project" value="InterPro"/>
</dbReference>
<dbReference type="Proteomes" id="UP001154282">
    <property type="component" value="Unassembled WGS sequence"/>
</dbReference>
<feature type="transmembrane region" description="Helical" evidence="11">
    <location>
        <begin position="574"/>
        <end position="596"/>
    </location>
</feature>
<protein>
    <recommendedName>
        <fullName evidence="14">Cellulose synthase-like protein G3</fullName>
    </recommendedName>
</protein>
<feature type="binding site" evidence="9">
    <location>
        <position position="122"/>
    </location>
    <ligand>
        <name>UDP-alpha-D-glucose</name>
        <dbReference type="ChEBI" id="CHEBI:58885"/>
    </ligand>
</feature>
<evidence type="ECO:0000256" key="2">
    <source>
        <dbReference type="ARBA" id="ARBA00022676"/>
    </source>
</evidence>
<comment type="caution">
    <text evidence="12">The sequence shown here is derived from an EMBL/GenBank/DDBJ whole genome shotgun (WGS) entry which is preliminary data.</text>
</comment>
<feature type="binding site" evidence="10">
    <location>
        <position position="294"/>
    </location>
    <ligand>
        <name>Mn(2+)</name>
        <dbReference type="ChEBI" id="CHEBI:29035"/>
    </ligand>
</feature>
<feature type="transmembrane region" description="Helical" evidence="11">
    <location>
        <begin position="666"/>
        <end position="687"/>
    </location>
</feature>
<evidence type="ECO:0000256" key="8">
    <source>
        <dbReference type="PIRSR" id="PIRSR605150-1"/>
    </source>
</evidence>
<dbReference type="EMBL" id="CAMGYJ010000007">
    <property type="protein sequence ID" value="CAI0441745.1"/>
    <property type="molecule type" value="Genomic_DNA"/>
</dbReference>
<keyword evidence="13" id="KW-1185">Reference proteome</keyword>
<evidence type="ECO:0000256" key="9">
    <source>
        <dbReference type="PIRSR" id="PIRSR605150-2"/>
    </source>
</evidence>
<dbReference type="PANTHER" id="PTHR13301">
    <property type="entry name" value="X-BOX TRANSCRIPTION FACTOR-RELATED"/>
    <property type="match status" value="1"/>
</dbReference>
<dbReference type="Gene3D" id="3.90.550.10">
    <property type="entry name" value="Spore Coat Polysaccharide Biosynthesis Protein SpsA, Chain A"/>
    <property type="match status" value="1"/>
</dbReference>
<gene>
    <name evidence="12" type="ORF">LITE_LOCUS27005</name>
</gene>
<evidence type="ECO:0000256" key="3">
    <source>
        <dbReference type="ARBA" id="ARBA00022679"/>
    </source>
</evidence>
<sequence length="753" mass="84596">MAINNVASAAAVPPLNTYRVVRRAYFNRLFAPIYFSAVAALFYHHIHTLLRHLSSGPSAAAVVPTLLLILADFIFALIWLTNQSFRYRPLIRREFVENVEKVSPPADFPAMDVFICTADPFKEPPIATANAALSVLAYDYPPEKLSVYVSDDGGSQLTIFAFMEAAKFAAHWLPFCRRNGVLDRHPEMFFGSCRADDPETQKIKPVGGIKAMYESMKTRAERVVEIGKVPQEYITEEFQREAFSKWTPDSTKHDHPTILQVLMQNNDKDTSGAPLPNLIYLAREKKKGVPHQFKAGAQNALLRVSAMITNSPLILMMDSDYISTDPITVRRILCYFLDPAIRPTLAYVQFPQIYMGLNKQDLYGNECKKWMHAGPHGGDGLDGPSCVGTGVFFARRCFYGSPRELSPIDVPEMNPDRVIEKPLTSQPPMDLINKVGGCHFEAQSKCQWGQKIGFRYGSLIEDYLTSFQMHMDGWKTVWCNPERPAFKGETPCTLVSLLVQIKRWGLGFLEVLYSKYCPLFVGIKNLGFLMGGAYSNWALWPLSSVPFTIYAFLPALALLHGVSIFPKVSADPWFLLYPFLFLAAYGYEMFEFCCLGSNPIKWWNAQRMFMIWCTSSFNFAHFEFWLKTILGRTTTSFGLTSKVNDAEHVRCYERGEFEFGAANPTILVPPTMAAVVSLVALVQGAAVEVGVKGRAWEEIGVQLFLCAFGVVNSFPFYKGMVRGDSLRLPTSTTVMASLFVVVLYAATYFVFKS</sequence>
<dbReference type="GO" id="GO:0012505">
    <property type="term" value="C:endomembrane system"/>
    <property type="evidence" value="ECO:0007669"/>
    <property type="project" value="UniProtKB-SubCell"/>
</dbReference>
<keyword evidence="4 11" id="KW-0812">Transmembrane</keyword>
<feature type="transmembrane region" description="Helical" evidence="11">
    <location>
        <begin position="699"/>
        <end position="717"/>
    </location>
</feature>
<evidence type="ECO:0000256" key="6">
    <source>
        <dbReference type="ARBA" id="ARBA00023136"/>
    </source>
</evidence>
<dbReference type="AlphaFoldDB" id="A0AAV0M5S2"/>
<keyword evidence="2" id="KW-0328">Glycosyltransferase</keyword>
<feature type="transmembrane region" description="Helical" evidence="11">
    <location>
        <begin position="29"/>
        <end position="46"/>
    </location>
</feature>
<evidence type="ECO:0000313" key="13">
    <source>
        <dbReference type="Proteomes" id="UP001154282"/>
    </source>
</evidence>
<dbReference type="InterPro" id="IPR005150">
    <property type="entry name" value="Cellulose_synth"/>
</dbReference>
<comment type="subcellular location">
    <subcellularLocation>
        <location evidence="1">Endomembrane system</location>
        <topology evidence="1">Multi-pass membrane protein</topology>
    </subcellularLocation>
</comment>
<evidence type="ECO:0000256" key="5">
    <source>
        <dbReference type="ARBA" id="ARBA00022989"/>
    </source>
</evidence>
<dbReference type="GO" id="GO:0071555">
    <property type="term" value="P:cell wall organization"/>
    <property type="evidence" value="ECO:0007669"/>
    <property type="project" value="UniProtKB-KW"/>
</dbReference>
<dbReference type="GO" id="GO:0016020">
    <property type="term" value="C:membrane"/>
    <property type="evidence" value="ECO:0007669"/>
    <property type="project" value="InterPro"/>
</dbReference>
<dbReference type="SUPFAM" id="SSF53448">
    <property type="entry name" value="Nucleotide-diphospho-sugar transferases"/>
    <property type="match status" value="1"/>
</dbReference>
<feature type="active site" evidence="8">
    <location>
        <position position="152"/>
    </location>
</feature>
<feature type="binding site" evidence="9">
    <location>
        <position position="152"/>
    </location>
    <ligand>
        <name>UDP-alpha-D-glucose</name>
        <dbReference type="ChEBI" id="CHEBI:58885"/>
    </ligand>
</feature>
<organism evidence="12 13">
    <name type="scientific">Linum tenue</name>
    <dbReference type="NCBI Taxonomy" id="586396"/>
    <lineage>
        <taxon>Eukaryota</taxon>
        <taxon>Viridiplantae</taxon>
        <taxon>Streptophyta</taxon>
        <taxon>Embryophyta</taxon>
        <taxon>Tracheophyta</taxon>
        <taxon>Spermatophyta</taxon>
        <taxon>Magnoliopsida</taxon>
        <taxon>eudicotyledons</taxon>
        <taxon>Gunneridae</taxon>
        <taxon>Pentapetalae</taxon>
        <taxon>rosids</taxon>
        <taxon>fabids</taxon>
        <taxon>Malpighiales</taxon>
        <taxon>Linaceae</taxon>
        <taxon>Linum</taxon>
    </lineage>
</organism>
<keyword evidence="3" id="KW-0808">Transferase</keyword>
<proteinExistence type="predicted"/>
<dbReference type="GO" id="GO:0030244">
    <property type="term" value="P:cellulose biosynthetic process"/>
    <property type="evidence" value="ECO:0007669"/>
    <property type="project" value="InterPro"/>
</dbReference>
<feature type="transmembrane region" description="Helical" evidence="11">
    <location>
        <begin position="608"/>
        <end position="626"/>
    </location>
</feature>
<reference evidence="12" key="1">
    <citation type="submission" date="2022-08" db="EMBL/GenBank/DDBJ databases">
        <authorList>
            <person name="Gutierrez-Valencia J."/>
        </authorList>
    </citation>
    <scope>NUCLEOTIDE SEQUENCE</scope>
</reference>
<evidence type="ECO:0000256" key="11">
    <source>
        <dbReference type="SAM" id="Phobius"/>
    </source>
</evidence>
<keyword evidence="7" id="KW-0961">Cell wall biogenesis/degradation</keyword>
<evidence type="ECO:0000256" key="1">
    <source>
        <dbReference type="ARBA" id="ARBA00004127"/>
    </source>
</evidence>
<feature type="transmembrane region" description="Helical" evidence="11">
    <location>
        <begin position="537"/>
        <end position="562"/>
    </location>
</feature>
<dbReference type="Pfam" id="PF03552">
    <property type="entry name" value="Cellulose_synt"/>
    <property type="match status" value="2"/>
</dbReference>
<keyword evidence="6 11" id="KW-0472">Membrane</keyword>
<feature type="transmembrane region" description="Helical" evidence="11">
    <location>
        <begin position="729"/>
        <end position="751"/>
    </location>
</feature>
<name>A0AAV0M5S2_9ROSI</name>